<comment type="cofactor">
    <cofactor evidence="4">
        <name>FAD</name>
        <dbReference type="ChEBI" id="CHEBI:57692"/>
    </cofactor>
</comment>
<dbReference type="SUPFAM" id="SSF51905">
    <property type="entry name" value="FAD/NAD(P)-binding domain"/>
    <property type="match status" value="1"/>
</dbReference>
<evidence type="ECO:0000256" key="3">
    <source>
        <dbReference type="PIRSR" id="PIRSR000137-1"/>
    </source>
</evidence>
<feature type="chain" id="PRO_5001990292" description="Glucose-methanol-choline oxidoreductase N-terminal domain-containing protein" evidence="5">
    <location>
        <begin position="20"/>
        <end position="590"/>
    </location>
</feature>
<evidence type="ECO:0000313" key="7">
    <source>
        <dbReference type="EMBL" id="CEJ89757.1"/>
    </source>
</evidence>
<evidence type="ECO:0000256" key="4">
    <source>
        <dbReference type="PIRSR" id="PIRSR000137-2"/>
    </source>
</evidence>
<dbReference type="Pfam" id="PF05199">
    <property type="entry name" value="GMC_oxred_C"/>
    <property type="match status" value="1"/>
</dbReference>
<feature type="active site" description="Proton donor" evidence="3">
    <location>
        <position position="526"/>
    </location>
</feature>
<feature type="active site" description="Proton acceptor" evidence="3">
    <location>
        <position position="570"/>
    </location>
</feature>
<dbReference type="Proteomes" id="UP000039046">
    <property type="component" value="Unassembled WGS sequence"/>
</dbReference>
<organism evidence="7 8">
    <name type="scientific">[Torrubiella] hemipterigena</name>
    <dbReference type="NCBI Taxonomy" id="1531966"/>
    <lineage>
        <taxon>Eukaryota</taxon>
        <taxon>Fungi</taxon>
        <taxon>Dikarya</taxon>
        <taxon>Ascomycota</taxon>
        <taxon>Pezizomycotina</taxon>
        <taxon>Sordariomycetes</taxon>
        <taxon>Hypocreomycetidae</taxon>
        <taxon>Hypocreales</taxon>
        <taxon>Clavicipitaceae</taxon>
        <taxon>Clavicipitaceae incertae sedis</taxon>
        <taxon>'Torrubiella' clade</taxon>
    </lineage>
</organism>
<dbReference type="EMBL" id="CDHN01000003">
    <property type="protein sequence ID" value="CEJ89757.1"/>
    <property type="molecule type" value="Genomic_DNA"/>
</dbReference>
<keyword evidence="4" id="KW-0274">FAD</keyword>
<dbReference type="InterPro" id="IPR036188">
    <property type="entry name" value="FAD/NAD-bd_sf"/>
</dbReference>
<dbReference type="Gene3D" id="3.50.50.60">
    <property type="entry name" value="FAD/NAD(P)-binding domain"/>
    <property type="match status" value="1"/>
</dbReference>
<evidence type="ECO:0000313" key="8">
    <source>
        <dbReference type="Proteomes" id="UP000039046"/>
    </source>
</evidence>
<dbReference type="InterPro" id="IPR007867">
    <property type="entry name" value="GMC_OxRtase_C"/>
</dbReference>
<evidence type="ECO:0000259" key="6">
    <source>
        <dbReference type="PROSITE" id="PS00624"/>
    </source>
</evidence>
<dbReference type="Gene3D" id="3.30.560.10">
    <property type="entry name" value="Glucose Oxidase, domain 3"/>
    <property type="match status" value="1"/>
</dbReference>
<dbReference type="PIRSF" id="PIRSF000137">
    <property type="entry name" value="Alcohol_oxidase"/>
    <property type="match status" value="1"/>
</dbReference>
<keyword evidence="4" id="KW-0285">Flavoprotein</keyword>
<proteinExistence type="inferred from homology"/>
<dbReference type="STRING" id="1531966.A0A0A1TJ48"/>
<dbReference type="OrthoDB" id="269227at2759"/>
<dbReference type="SUPFAM" id="SSF54373">
    <property type="entry name" value="FAD-linked reductases, C-terminal domain"/>
    <property type="match status" value="1"/>
</dbReference>
<comment type="similarity">
    <text evidence="1">Belongs to the GMC oxidoreductase family.</text>
</comment>
<sequence length="590" mass="63426">MKALVFAVTVAVLASRGDAFQSLGVWNLHGSQKVLGDSFGLIGANATFDYIVTGLTVANRLATANHSVAIIEGGGFYELDNGVFSQIPGFAPEFANADPSSIQPLVDWGIVTPPQPLLQNCRIHYTQGKTFGGGSAQNQLAYHRGTKGSYDMWAKIAGDDSYQLRNWMPYFKKSVQFTPPDYGKLGADVSYPPYYHPFSNGIAKAFRSLGLGEINGLNSGKLLGYAASTATQEPQRHIRSSSETSFGQETIYFRSAKFYKQTVAQRIVFDQNKRATGVDVETVGVKYHLAARKEVILSAGAFRSPQLLMLSGIGPAGVLSSMNIPVVKELPGVGQGLQDQNFFGSVYRVNVDSFSAVVGNPAVAAQAMHEYETKQSGPLTNSGANWIGWEKMPQSLTANLSNSTKEMLAAYPADWPDLKLLPIPIQTVPTKDSANYISVLMAVLSTNSRSNVTISSRDAKDNPIVTLPWLASKEDREVAVAALRRARQIAAASGLVIGDEFAPGKEVQSDEDILSFIQSTIAPIHHASCTNRMGPVNDSMAVVDSAAKIYGVQGLRVVDVSAFAILPPGHPQSTVYALAEKIADLVIRGE</sequence>
<dbReference type="PANTHER" id="PTHR11552:SF138">
    <property type="entry name" value="DEHYDROGENASE PKFF-RELATED"/>
    <property type="match status" value="1"/>
</dbReference>
<dbReference type="GO" id="GO:0016614">
    <property type="term" value="F:oxidoreductase activity, acting on CH-OH group of donors"/>
    <property type="evidence" value="ECO:0007669"/>
    <property type="project" value="InterPro"/>
</dbReference>
<dbReference type="GO" id="GO:0044550">
    <property type="term" value="P:secondary metabolite biosynthetic process"/>
    <property type="evidence" value="ECO:0007669"/>
    <property type="project" value="TreeGrafter"/>
</dbReference>
<feature type="domain" description="Glucose-methanol-choline oxidoreductase N-terminal" evidence="6">
    <location>
        <begin position="300"/>
        <end position="314"/>
    </location>
</feature>
<evidence type="ECO:0000256" key="1">
    <source>
        <dbReference type="ARBA" id="ARBA00010790"/>
    </source>
</evidence>
<dbReference type="PANTHER" id="PTHR11552">
    <property type="entry name" value="GLUCOSE-METHANOL-CHOLINE GMC OXIDOREDUCTASE"/>
    <property type="match status" value="1"/>
</dbReference>
<keyword evidence="5" id="KW-0732">Signal</keyword>
<evidence type="ECO:0000256" key="5">
    <source>
        <dbReference type="SAM" id="SignalP"/>
    </source>
</evidence>
<dbReference type="GO" id="GO:0050660">
    <property type="term" value="F:flavin adenine dinucleotide binding"/>
    <property type="evidence" value="ECO:0007669"/>
    <property type="project" value="InterPro"/>
</dbReference>
<dbReference type="Pfam" id="PF00732">
    <property type="entry name" value="GMC_oxred_N"/>
    <property type="match status" value="1"/>
</dbReference>
<protein>
    <recommendedName>
        <fullName evidence="6">Glucose-methanol-choline oxidoreductase N-terminal domain-containing protein</fullName>
    </recommendedName>
</protein>
<feature type="signal peptide" evidence="5">
    <location>
        <begin position="1"/>
        <end position="19"/>
    </location>
</feature>
<feature type="binding site" evidence="4">
    <location>
        <begin position="571"/>
        <end position="572"/>
    </location>
    <ligand>
        <name>FAD</name>
        <dbReference type="ChEBI" id="CHEBI:57692"/>
    </ligand>
</feature>
<accession>A0A0A1TJ48</accession>
<dbReference type="PROSITE" id="PS00624">
    <property type="entry name" value="GMC_OXRED_2"/>
    <property type="match status" value="1"/>
</dbReference>
<keyword evidence="8" id="KW-1185">Reference proteome</keyword>
<dbReference type="HOGENOM" id="CLU_002865_6_3_1"/>
<dbReference type="AlphaFoldDB" id="A0A0A1TJ48"/>
<gene>
    <name evidence="7" type="ORF">VHEMI05582</name>
</gene>
<keyword evidence="2" id="KW-0325">Glycoprotein</keyword>
<dbReference type="InterPro" id="IPR012132">
    <property type="entry name" value="GMC_OxRdtase"/>
</dbReference>
<name>A0A0A1TJ48_9HYPO</name>
<dbReference type="InterPro" id="IPR000172">
    <property type="entry name" value="GMC_OxRdtase_N"/>
</dbReference>
<evidence type="ECO:0000256" key="2">
    <source>
        <dbReference type="ARBA" id="ARBA00023180"/>
    </source>
</evidence>
<reference evidence="7 8" key="1">
    <citation type="journal article" date="2015" name="Genome Announc.">
        <title>Draft Genome Sequence and Gene Annotation of the Entomopathogenic Fungus Verticillium hemipterigenum.</title>
        <authorList>
            <person name="Horn F."/>
            <person name="Habel A."/>
            <person name="Scharf D.H."/>
            <person name="Dworschak J."/>
            <person name="Brakhage A.A."/>
            <person name="Guthke R."/>
            <person name="Hertweck C."/>
            <person name="Linde J."/>
        </authorList>
    </citation>
    <scope>NUCLEOTIDE SEQUENCE [LARGE SCALE GENOMIC DNA]</scope>
</reference>